<dbReference type="EMBL" id="DTHB01000049">
    <property type="protein sequence ID" value="HGB15086.1"/>
    <property type="molecule type" value="Genomic_DNA"/>
</dbReference>
<keyword evidence="1" id="KW-0732">Signal</keyword>
<dbReference type="AlphaFoldDB" id="A0A7C3SJI4"/>
<name>A0A7C3SJI4_9BACT</name>
<evidence type="ECO:0000256" key="1">
    <source>
        <dbReference type="SAM" id="SignalP"/>
    </source>
</evidence>
<proteinExistence type="predicted"/>
<comment type="caution">
    <text evidence="2">The sequence shown here is derived from an EMBL/GenBank/DDBJ whole genome shotgun (WGS) entry which is preliminary data.</text>
</comment>
<accession>A0A7C3SJI4</accession>
<evidence type="ECO:0000313" key="2">
    <source>
        <dbReference type="EMBL" id="HGB15086.1"/>
    </source>
</evidence>
<gene>
    <name evidence="2" type="ORF">ENV62_07620</name>
</gene>
<reference evidence="2" key="1">
    <citation type="journal article" date="2020" name="mSystems">
        <title>Genome- and Community-Level Interaction Insights into Carbon Utilization and Element Cycling Functions of Hydrothermarchaeota in Hydrothermal Sediment.</title>
        <authorList>
            <person name="Zhou Z."/>
            <person name="Liu Y."/>
            <person name="Xu W."/>
            <person name="Pan J."/>
            <person name="Luo Z.H."/>
            <person name="Li M."/>
        </authorList>
    </citation>
    <scope>NUCLEOTIDE SEQUENCE [LARGE SCALE GENOMIC DNA]</scope>
    <source>
        <strain evidence="2">SpSt-776</strain>
    </source>
</reference>
<protein>
    <recommendedName>
        <fullName evidence="3">Dipeptidylpeptidase IV N-terminal domain-containing protein</fullName>
    </recommendedName>
</protein>
<evidence type="ECO:0008006" key="3">
    <source>
        <dbReference type="Google" id="ProtNLM"/>
    </source>
</evidence>
<feature type="chain" id="PRO_5028019839" description="Dipeptidylpeptidase IV N-terminal domain-containing protein" evidence="1">
    <location>
        <begin position="33"/>
        <end position="199"/>
    </location>
</feature>
<sequence length="199" mass="22692">MPEIKFLYRKTSRFPALLLALALFVDVCSAGAESGLTARLVNKRPLDEAGPVGFYLGQVEVTLPDGTKKLLPHWTYLEPQVAKDRVIFFATEGLKITRIFFYDPVTEKERSHRLPYDMDPVFASPSFSPDGNKLAYYVPKAQRVIVRHWPSLKLLRKSEKFPVRPTDVPPVPPVWTGPTKVQFDPLFFLPERQVSFSFP</sequence>
<feature type="signal peptide" evidence="1">
    <location>
        <begin position="1"/>
        <end position="32"/>
    </location>
</feature>
<organism evidence="2">
    <name type="scientific">Desulfobacca acetoxidans</name>
    <dbReference type="NCBI Taxonomy" id="60893"/>
    <lineage>
        <taxon>Bacteria</taxon>
        <taxon>Pseudomonadati</taxon>
        <taxon>Thermodesulfobacteriota</taxon>
        <taxon>Desulfobaccia</taxon>
        <taxon>Desulfobaccales</taxon>
        <taxon>Desulfobaccaceae</taxon>
        <taxon>Desulfobacca</taxon>
    </lineage>
</organism>